<sequence>MDANNISEWWRSLPESIRMKLSGNGVTDILQEPDTSVQVTLYKYARLRAVETEKDKDEERSLLNEVACGLSDLALAGNNGMPLEDMCNEDGEFLEEYQEQFDKLYDYYEKTLVEINWALIISHTGMTVTELIRLLKKFGYKQVDIDTDRRIPKTFYTYCKSLHINATENLSFHIVPPEESFGMGRFAMCATKNGKSSQLGTDHAQLFFPDFFAFLKGEKIEKEIIDEVCDCDCE</sequence>
<reference evidence="1" key="1">
    <citation type="submission" date="2020-10" db="EMBL/GenBank/DDBJ databases">
        <authorList>
            <person name="Gilroy R."/>
        </authorList>
    </citation>
    <scope>NUCLEOTIDE SEQUENCE</scope>
    <source>
        <strain evidence="1">G3-8215</strain>
    </source>
</reference>
<dbReference type="AlphaFoldDB" id="A0A940DTP6"/>
<dbReference type="Proteomes" id="UP000725002">
    <property type="component" value="Unassembled WGS sequence"/>
</dbReference>
<proteinExistence type="predicted"/>
<organism evidence="1 2">
    <name type="scientific">Candidatus Cryptobacteroides avicola</name>
    <dbReference type="NCBI Taxonomy" id="2840757"/>
    <lineage>
        <taxon>Bacteria</taxon>
        <taxon>Pseudomonadati</taxon>
        <taxon>Bacteroidota</taxon>
        <taxon>Bacteroidia</taxon>
        <taxon>Bacteroidales</taxon>
        <taxon>Candidatus Cryptobacteroides</taxon>
    </lineage>
</organism>
<dbReference type="EMBL" id="JADILV010000081">
    <property type="protein sequence ID" value="MBO8484650.1"/>
    <property type="molecule type" value="Genomic_DNA"/>
</dbReference>
<gene>
    <name evidence="1" type="ORF">IAB75_11165</name>
</gene>
<protein>
    <submittedName>
        <fullName evidence="1">Uncharacterized protein</fullName>
    </submittedName>
</protein>
<comment type="caution">
    <text evidence="1">The sequence shown here is derived from an EMBL/GenBank/DDBJ whole genome shotgun (WGS) entry which is preliminary data.</text>
</comment>
<evidence type="ECO:0000313" key="2">
    <source>
        <dbReference type="Proteomes" id="UP000725002"/>
    </source>
</evidence>
<name>A0A940DTP6_9BACT</name>
<reference evidence="1" key="2">
    <citation type="journal article" date="2021" name="PeerJ">
        <title>Extensive microbial diversity within the chicken gut microbiome revealed by metagenomics and culture.</title>
        <authorList>
            <person name="Gilroy R."/>
            <person name="Ravi A."/>
            <person name="Getino M."/>
            <person name="Pursley I."/>
            <person name="Horton D.L."/>
            <person name="Alikhan N.F."/>
            <person name="Baker D."/>
            <person name="Gharbi K."/>
            <person name="Hall N."/>
            <person name="Watson M."/>
            <person name="Adriaenssens E.M."/>
            <person name="Foster-Nyarko E."/>
            <person name="Jarju S."/>
            <person name="Secka A."/>
            <person name="Antonio M."/>
            <person name="Oren A."/>
            <person name="Chaudhuri R.R."/>
            <person name="La Ragione R."/>
            <person name="Hildebrand F."/>
            <person name="Pallen M.J."/>
        </authorList>
    </citation>
    <scope>NUCLEOTIDE SEQUENCE</scope>
    <source>
        <strain evidence="1">G3-8215</strain>
    </source>
</reference>
<evidence type="ECO:0000313" key="1">
    <source>
        <dbReference type="EMBL" id="MBO8484650.1"/>
    </source>
</evidence>
<accession>A0A940DTP6</accession>